<dbReference type="GO" id="GO:0005102">
    <property type="term" value="F:signaling receptor binding"/>
    <property type="evidence" value="ECO:0007669"/>
    <property type="project" value="TreeGrafter"/>
</dbReference>
<evidence type="ECO:0000259" key="7">
    <source>
        <dbReference type="PROSITE" id="PS50835"/>
    </source>
</evidence>
<dbReference type="InterPro" id="IPR036179">
    <property type="entry name" value="Ig-like_dom_sf"/>
</dbReference>
<evidence type="ECO:0000256" key="5">
    <source>
        <dbReference type="ARBA" id="ARBA00023180"/>
    </source>
</evidence>
<gene>
    <name evidence="8" type="ORF">G0U57_009892</name>
</gene>
<dbReference type="Proteomes" id="UP000765507">
    <property type="component" value="Unassembled WGS sequence"/>
</dbReference>
<comment type="subcellular location">
    <subcellularLocation>
        <location evidence="1">Membrane</location>
    </subcellularLocation>
</comment>
<keyword evidence="9" id="KW-1185">Reference proteome</keyword>
<dbReference type="PROSITE" id="PS50835">
    <property type="entry name" value="IG_LIKE"/>
    <property type="match status" value="1"/>
</dbReference>
<dbReference type="GO" id="GO:0001817">
    <property type="term" value="P:regulation of cytokine production"/>
    <property type="evidence" value="ECO:0007669"/>
    <property type="project" value="TreeGrafter"/>
</dbReference>
<evidence type="ECO:0000256" key="1">
    <source>
        <dbReference type="ARBA" id="ARBA00004370"/>
    </source>
</evidence>
<dbReference type="FunFam" id="2.60.40.10:FF:000142">
    <property type="entry name" value="V-set domain-containing T-cell activation inhibitor 1"/>
    <property type="match status" value="1"/>
</dbReference>
<dbReference type="EMBL" id="JAHGAV010000257">
    <property type="protein sequence ID" value="KAG6927423.1"/>
    <property type="molecule type" value="Genomic_DNA"/>
</dbReference>
<evidence type="ECO:0000313" key="8">
    <source>
        <dbReference type="EMBL" id="KAG6927423.1"/>
    </source>
</evidence>
<dbReference type="Pfam" id="PF07686">
    <property type="entry name" value="V-set"/>
    <property type="match status" value="1"/>
</dbReference>
<dbReference type="GO" id="GO:1903037">
    <property type="term" value="P:regulation of leukocyte cell-cell adhesion"/>
    <property type="evidence" value="ECO:0007669"/>
    <property type="project" value="UniProtKB-ARBA"/>
</dbReference>
<keyword evidence="3" id="KW-0472">Membrane</keyword>
<evidence type="ECO:0000313" key="9">
    <source>
        <dbReference type="Proteomes" id="UP000765507"/>
    </source>
</evidence>
<reference evidence="8 9" key="1">
    <citation type="journal article" date="2020" name="G3 (Bethesda)">
        <title>Draft Genome of the Common Snapping Turtle, Chelydra serpentina, a Model for Phenotypic Plasticity in Reptiles.</title>
        <authorList>
            <person name="Das D."/>
            <person name="Singh S.K."/>
            <person name="Bierstedt J."/>
            <person name="Erickson A."/>
            <person name="Galli G.L.J."/>
            <person name="Crossley D.A. 2nd"/>
            <person name="Rhen T."/>
        </authorList>
    </citation>
    <scope>NUCLEOTIDE SEQUENCE [LARGE SCALE GENOMIC DNA]</scope>
    <source>
        <strain evidence="8">KW</strain>
    </source>
</reference>
<dbReference type="OrthoDB" id="8901134at2759"/>
<feature type="non-terminal residue" evidence="8">
    <location>
        <position position="1"/>
    </location>
</feature>
<evidence type="ECO:0000256" key="6">
    <source>
        <dbReference type="ARBA" id="ARBA00023319"/>
    </source>
</evidence>
<dbReference type="PANTHER" id="PTHR24100">
    <property type="entry name" value="BUTYROPHILIN"/>
    <property type="match status" value="1"/>
</dbReference>
<keyword evidence="4" id="KW-1015">Disulfide bond</keyword>
<keyword evidence="6" id="KW-0393">Immunoglobulin domain</keyword>
<sequence length="133" mass="14945">ILCSFDLLPGSLCCAIKEVVNKDVLLPCIVGEGGAMHLADVTVNWQDSETQEIVHSFYHSKDHLEHQGERFRGRTQLFPQEFSKGNASLLLKRLTLNDTGNYSCHAFLYDEMLPSEHVVQISVSGTPYWNPPL</sequence>
<dbReference type="GO" id="GO:0009897">
    <property type="term" value="C:external side of plasma membrane"/>
    <property type="evidence" value="ECO:0007669"/>
    <property type="project" value="TreeGrafter"/>
</dbReference>
<feature type="domain" description="Ig-like" evidence="7">
    <location>
        <begin position="21"/>
        <end position="106"/>
    </location>
</feature>
<dbReference type="GO" id="GO:0050863">
    <property type="term" value="P:regulation of T cell activation"/>
    <property type="evidence" value="ECO:0007669"/>
    <property type="project" value="UniProtKB-ARBA"/>
</dbReference>
<dbReference type="InterPro" id="IPR013783">
    <property type="entry name" value="Ig-like_fold"/>
</dbReference>
<dbReference type="InterPro" id="IPR050504">
    <property type="entry name" value="IgSF_BTN/MOG"/>
</dbReference>
<proteinExistence type="predicted"/>
<dbReference type="InterPro" id="IPR007110">
    <property type="entry name" value="Ig-like_dom"/>
</dbReference>
<protein>
    <submittedName>
        <fullName evidence="8">HERV-H LTR-associating 2</fullName>
    </submittedName>
</protein>
<organism evidence="8 9">
    <name type="scientific">Chelydra serpentina</name>
    <name type="common">Snapping turtle</name>
    <name type="synonym">Testudo serpentina</name>
    <dbReference type="NCBI Taxonomy" id="8475"/>
    <lineage>
        <taxon>Eukaryota</taxon>
        <taxon>Metazoa</taxon>
        <taxon>Chordata</taxon>
        <taxon>Craniata</taxon>
        <taxon>Vertebrata</taxon>
        <taxon>Euteleostomi</taxon>
        <taxon>Archelosauria</taxon>
        <taxon>Testudinata</taxon>
        <taxon>Testudines</taxon>
        <taxon>Cryptodira</taxon>
        <taxon>Durocryptodira</taxon>
        <taxon>Americhelydia</taxon>
        <taxon>Chelydroidea</taxon>
        <taxon>Chelydridae</taxon>
        <taxon>Chelydra</taxon>
    </lineage>
</organism>
<evidence type="ECO:0000256" key="2">
    <source>
        <dbReference type="ARBA" id="ARBA00022729"/>
    </source>
</evidence>
<keyword evidence="5" id="KW-0325">Glycoprotein</keyword>
<dbReference type="PANTHER" id="PTHR24100:SF155">
    <property type="entry name" value="CD276 ANTIGEN"/>
    <property type="match status" value="1"/>
</dbReference>
<comment type="caution">
    <text evidence="8">The sequence shown here is derived from an EMBL/GenBank/DDBJ whole genome shotgun (WGS) entry which is preliminary data.</text>
</comment>
<evidence type="ECO:0000256" key="3">
    <source>
        <dbReference type="ARBA" id="ARBA00023136"/>
    </source>
</evidence>
<dbReference type="SUPFAM" id="SSF48726">
    <property type="entry name" value="Immunoglobulin"/>
    <property type="match status" value="1"/>
</dbReference>
<keyword evidence="2" id="KW-0732">Signal</keyword>
<dbReference type="Gene3D" id="2.60.40.10">
    <property type="entry name" value="Immunoglobulins"/>
    <property type="match status" value="1"/>
</dbReference>
<accession>A0A8T1SFL9</accession>
<evidence type="ECO:0000256" key="4">
    <source>
        <dbReference type="ARBA" id="ARBA00023157"/>
    </source>
</evidence>
<name>A0A8T1SFL9_CHESE</name>
<dbReference type="InterPro" id="IPR013106">
    <property type="entry name" value="Ig_V-set"/>
</dbReference>
<dbReference type="GO" id="GO:0050852">
    <property type="term" value="P:T cell receptor signaling pathway"/>
    <property type="evidence" value="ECO:0007669"/>
    <property type="project" value="TreeGrafter"/>
</dbReference>
<dbReference type="AlphaFoldDB" id="A0A8T1SFL9"/>